<organism evidence="1 2">
    <name type="scientific">Candidatus Sungbacteria bacterium RIFCSPHIGHO2_02_FULL_47_11</name>
    <dbReference type="NCBI Taxonomy" id="1802270"/>
    <lineage>
        <taxon>Bacteria</taxon>
        <taxon>Candidatus Sungiibacteriota</taxon>
    </lineage>
</organism>
<dbReference type="Proteomes" id="UP000179023">
    <property type="component" value="Unassembled WGS sequence"/>
</dbReference>
<name>A0A1G2KL23_9BACT</name>
<dbReference type="STRING" id="1802270.A3C07_00215"/>
<protein>
    <recommendedName>
        <fullName evidence="3">CMP/dCMP-type deaminase domain-containing protein</fullName>
    </recommendedName>
</protein>
<accession>A0A1G2KL23</accession>
<dbReference type="AlphaFoldDB" id="A0A1G2KL23"/>
<evidence type="ECO:0000313" key="2">
    <source>
        <dbReference type="Proteomes" id="UP000179023"/>
    </source>
</evidence>
<dbReference type="EMBL" id="MHQI01000026">
    <property type="protein sequence ID" value="OHA00133.1"/>
    <property type="molecule type" value="Genomic_DNA"/>
</dbReference>
<proteinExistence type="predicted"/>
<evidence type="ECO:0008006" key="3">
    <source>
        <dbReference type="Google" id="ProtNLM"/>
    </source>
</evidence>
<comment type="caution">
    <text evidence="1">The sequence shown here is derived from an EMBL/GenBank/DDBJ whole genome shotgun (WGS) entry which is preliminary data.</text>
</comment>
<sequence>MKEFPAKRNPSNFEIEALRETFKKDRRPTPEELANFVVTKEHWDAALRLYHRDHQWMIVAAAKSRDRAVSHRGFKVGASAIGIEPNLPPGEPVLYYSSNFKLFPGEVKGKDKRCAERNVLDAAWGQAKVIVALVTVSKEIHTGDLAKSHDVIHPCQDCRDMFRKYLAEGFMREDSIICNVNDATEEFKKIEERTLKDLLDLYSDDT</sequence>
<gene>
    <name evidence="1" type="ORF">A3C07_00215</name>
</gene>
<evidence type="ECO:0000313" key="1">
    <source>
        <dbReference type="EMBL" id="OHA00133.1"/>
    </source>
</evidence>
<reference evidence="1 2" key="1">
    <citation type="journal article" date="2016" name="Nat. Commun.">
        <title>Thousands of microbial genomes shed light on interconnected biogeochemical processes in an aquifer system.</title>
        <authorList>
            <person name="Anantharaman K."/>
            <person name="Brown C.T."/>
            <person name="Hug L.A."/>
            <person name="Sharon I."/>
            <person name="Castelle C.J."/>
            <person name="Probst A.J."/>
            <person name="Thomas B.C."/>
            <person name="Singh A."/>
            <person name="Wilkins M.J."/>
            <person name="Karaoz U."/>
            <person name="Brodie E.L."/>
            <person name="Williams K.H."/>
            <person name="Hubbard S.S."/>
            <person name="Banfield J.F."/>
        </authorList>
    </citation>
    <scope>NUCLEOTIDE SEQUENCE [LARGE SCALE GENOMIC DNA]</scope>
</reference>
<dbReference type="Gene3D" id="3.40.140.10">
    <property type="entry name" value="Cytidine Deaminase, domain 2"/>
    <property type="match status" value="1"/>
</dbReference>